<accession>A0AAD3CKF1</accession>
<gene>
    <name evidence="2" type="ORF">CTEN210_03764</name>
</gene>
<dbReference type="EMBL" id="BLLK01000022">
    <property type="protein sequence ID" value="GFH47289.1"/>
    <property type="molecule type" value="Genomic_DNA"/>
</dbReference>
<keyword evidence="1" id="KW-0472">Membrane</keyword>
<feature type="transmembrane region" description="Helical" evidence="1">
    <location>
        <begin position="111"/>
        <end position="133"/>
    </location>
</feature>
<evidence type="ECO:0000313" key="3">
    <source>
        <dbReference type="Proteomes" id="UP001054902"/>
    </source>
</evidence>
<name>A0AAD3CKF1_9STRA</name>
<evidence type="ECO:0000313" key="2">
    <source>
        <dbReference type="EMBL" id="GFH47289.1"/>
    </source>
</evidence>
<feature type="transmembrane region" description="Helical" evidence="1">
    <location>
        <begin position="7"/>
        <end position="25"/>
    </location>
</feature>
<feature type="transmembrane region" description="Helical" evidence="1">
    <location>
        <begin position="37"/>
        <end position="59"/>
    </location>
</feature>
<keyword evidence="3" id="KW-1185">Reference proteome</keyword>
<feature type="transmembrane region" description="Helical" evidence="1">
    <location>
        <begin position="209"/>
        <end position="230"/>
    </location>
</feature>
<feature type="transmembrane region" description="Helical" evidence="1">
    <location>
        <begin position="242"/>
        <end position="262"/>
    </location>
</feature>
<feature type="transmembrane region" description="Helical" evidence="1">
    <location>
        <begin position="145"/>
        <end position="163"/>
    </location>
</feature>
<evidence type="ECO:0000256" key="1">
    <source>
        <dbReference type="SAM" id="Phobius"/>
    </source>
</evidence>
<sequence>MAAIDRLYSWIALMFLSAIILIALIDQLPPSARNGKGDFVIATSAISLSVAALFVAGNLVDSLRRKIVGNIVENGLAALTMGLWVVAIAFVQNPQNGIATFISNNNEMILYANLYFFSWGTFLAAVFTVGVTFRDNFQFGPKFNQWMMLFTASVVLMATSVNIRSTVCAGEGDSTACSRTKYAIGVGAIGVLFSFIAVFASIMDRISGLLELALTSLSSVLYAFGVIFLTSASGPASTMGNMYFSVWSGCFVSLMLLVGTLFPSGSVNDKDDIHNMETQI</sequence>
<comment type="caution">
    <text evidence="2">The sequence shown here is derived from an EMBL/GenBank/DDBJ whole genome shotgun (WGS) entry which is preliminary data.</text>
</comment>
<organism evidence="2 3">
    <name type="scientific">Chaetoceros tenuissimus</name>
    <dbReference type="NCBI Taxonomy" id="426638"/>
    <lineage>
        <taxon>Eukaryota</taxon>
        <taxon>Sar</taxon>
        <taxon>Stramenopiles</taxon>
        <taxon>Ochrophyta</taxon>
        <taxon>Bacillariophyta</taxon>
        <taxon>Coscinodiscophyceae</taxon>
        <taxon>Chaetocerotophycidae</taxon>
        <taxon>Chaetocerotales</taxon>
        <taxon>Chaetocerotaceae</taxon>
        <taxon>Chaetoceros</taxon>
    </lineage>
</organism>
<keyword evidence="1" id="KW-1133">Transmembrane helix</keyword>
<feature type="transmembrane region" description="Helical" evidence="1">
    <location>
        <begin position="183"/>
        <end position="202"/>
    </location>
</feature>
<dbReference type="AlphaFoldDB" id="A0AAD3CKF1"/>
<dbReference type="Proteomes" id="UP001054902">
    <property type="component" value="Unassembled WGS sequence"/>
</dbReference>
<keyword evidence="1" id="KW-0812">Transmembrane</keyword>
<protein>
    <submittedName>
        <fullName evidence="2">Uncharacterized protein</fullName>
    </submittedName>
</protein>
<proteinExistence type="predicted"/>
<reference evidence="2 3" key="1">
    <citation type="journal article" date="2021" name="Sci. Rep.">
        <title>The genome of the diatom Chaetoceros tenuissimus carries an ancient integrated fragment of an extant virus.</title>
        <authorList>
            <person name="Hongo Y."/>
            <person name="Kimura K."/>
            <person name="Takaki Y."/>
            <person name="Yoshida Y."/>
            <person name="Baba S."/>
            <person name="Kobayashi G."/>
            <person name="Nagasaki K."/>
            <person name="Hano T."/>
            <person name="Tomaru Y."/>
        </authorList>
    </citation>
    <scope>NUCLEOTIDE SEQUENCE [LARGE SCALE GENOMIC DNA]</scope>
    <source>
        <strain evidence="2 3">NIES-3715</strain>
    </source>
</reference>
<feature type="transmembrane region" description="Helical" evidence="1">
    <location>
        <begin position="71"/>
        <end position="91"/>
    </location>
</feature>